<evidence type="ECO:0000313" key="5">
    <source>
        <dbReference type="Proteomes" id="UP000053477"/>
    </source>
</evidence>
<reference evidence="4 5" key="1">
    <citation type="submission" date="2015-04" db="EMBL/GenBank/DDBJ databases">
        <title>Complete genome sequence of Schizopora paradoxa KUC8140, a cosmopolitan wood degrader in East Asia.</title>
        <authorList>
            <consortium name="DOE Joint Genome Institute"/>
            <person name="Min B."/>
            <person name="Park H."/>
            <person name="Jang Y."/>
            <person name="Kim J.-J."/>
            <person name="Kim K.H."/>
            <person name="Pangilinan J."/>
            <person name="Lipzen A."/>
            <person name="Riley R."/>
            <person name="Grigoriev I.V."/>
            <person name="Spatafora J.W."/>
            <person name="Choi I.-G."/>
        </authorList>
    </citation>
    <scope>NUCLEOTIDE SEQUENCE [LARGE SCALE GENOMIC DNA]</scope>
    <source>
        <strain evidence="4 5">KUC8140</strain>
    </source>
</reference>
<dbReference type="InterPro" id="IPR027417">
    <property type="entry name" value="P-loop_NTPase"/>
</dbReference>
<dbReference type="SUPFAM" id="SSF53383">
    <property type="entry name" value="PLP-dependent transferases"/>
    <property type="match status" value="1"/>
</dbReference>
<evidence type="ECO:0000256" key="2">
    <source>
        <dbReference type="ARBA" id="ARBA00022576"/>
    </source>
</evidence>
<dbReference type="GO" id="GO:0009102">
    <property type="term" value="P:biotin biosynthetic process"/>
    <property type="evidence" value="ECO:0007669"/>
    <property type="project" value="UniProtKB-UniPathway"/>
</dbReference>
<keyword evidence="5" id="KW-1185">Reference proteome</keyword>
<dbReference type="UniPathway" id="UPA00078"/>
<keyword evidence="2" id="KW-0032">Aminotransferase</keyword>
<name>A0A0H2RH14_9AGAM</name>
<dbReference type="PANTHER" id="PTHR42684:SF3">
    <property type="entry name" value="ADENOSYLMETHIONINE-8-AMINO-7-OXONONANOATE AMINOTRANSFERASE"/>
    <property type="match status" value="1"/>
</dbReference>
<protein>
    <submittedName>
        <fullName evidence="4">Onanonoxo-7-onima-8-eninoihtemlysoneda</fullName>
    </submittedName>
</protein>
<dbReference type="GO" id="GO:0005739">
    <property type="term" value="C:mitochondrion"/>
    <property type="evidence" value="ECO:0007669"/>
    <property type="project" value="UniProtKB-SubCell"/>
</dbReference>
<dbReference type="SUPFAM" id="SSF52540">
    <property type="entry name" value="P-loop containing nucleoside triphosphate hydrolases"/>
    <property type="match status" value="1"/>
</dbReference>
<organism evidence="4 5">
    <name type="scientific">Schizopora paradoxa</name>
    <dbReference type="NCBI Taxonomy" id="27342"/>
    <lineage>
        <taxon>Eukaryota</taxon>
        <taxon>Fungi</taxon>
        <taxon>Dikarya</taxon>
        <taxon>Basidiomycota</taxon>
        <taxon>Agaricomycotina</taxon>
        <taxon>Agaricomycetes</taxon>
        <taxon>Hymenochaetales</taxon>
        <taxon>Schizoporaceae</taxon>
        <taxon>Schizopora</taxon>
    </lineage>
</organism>
<evidence type="ECO:0000256" key="3">
    <source>
        <dbReference type="ARBA" id="ARBA00022679"/>
    </source>
</evidence>
<evidence type="ECO:0000256" key="1">
    <source>
        <dbReference type="ARBA" id="ARBA00004173"/>
    </source>
</evidence>
<dbReference type="AlphaFoldDB" id="A0A0H2RH14"/>
<dbReference type="PANTHER" id="PTHR42684">
    <property type="entry name" value="ADENOSYLMETHIONINE-8-AMINO-7-OXONONANOATE AMINOTRANSFERASE"/>
    <property type="match status" value="1"/>
</dbReference>
<dbReference type="GO" id="GO:0005524">
    <property type="term" value="F:ATP binding"/>
    <property type="evidence" value="ECO:0007669"/>
    <property type="project" value="InterPro"/>
</dbReference>
<dbReference type="GO" id="GO:0030170">
    <property type="term" value="F:pyridoxal phosphate binding"/>
    <property type="evidence" value="ECO:0007669"/>
    <property type="project" value="InterPro"/>
</dbReference>
<dbReference type="InterPro" id="IPR015424">
    <property type="entry name" value="PyrdxlP-dep_Trfase"/>
</dbReference>
<evidence type="ECO:0000313" key="4">
    <source>
        <dbReference type="EMBL" id="KLO08803.1"/>
    </source>
</evidence>
<dbReference type="Gene3D" id="3.40.50.300">
    <property type="entry name" value="P-loop containing nucleotide triphosphate hydrolases"/>
    <property type="match status" value="1"/>
</dbReference>
<dbReference type="InParanoid" id="A0A0H2RH14"/>
<proteinExistence type="inferred from homology"/>
<dbReference type="GO" id="GO:0004141">
    <property type="term" value="F:dethiobiotin synthase activity"/>
    <property type="evidence" value="ECO:0007669"/>
    <property type="project" value="InterPro"/>
</dbReference>
<dbReference type="CDD" id="cd03109">
    <property type="entry name" value="DTBS"/>
    <property type="match status" value="1"/>
</dbReference>
<gene>
    <name evidence="4" type="ORF">SCHPADRAFT_880136</name>
</gene>
<dbReference type="OrthoDB" id="425114at2759"/>
<dbReference type="Pfam" id="PF00202">
    <property type="entry name" value="Aminotran_3"/>
    <property type="match status" value="1"/>
</dbReference>
<dbReference type="InterPro" id="IPR015421">
    <property type="entry name" value="PyrdxlP-dep_Trfase_major"/>
</dbReference>
<accession>A0A0H2RH14</accession>
<comment type="subcellular location">
    <subcellularLocation>
        <location evidence="1">Mitochondrion</location>
    </subcellularLocation>
</comment>
<dbReference type="Gene3D" id="3.40.640.10">
    <property type="entry name" value="Type I PLP-dependent aspartate aminotransferase-like (Major domain)"/>
    <property type="match status" value="1"/>
</dbReference>
<sequence length="799" mass="88241">MAHLYRNARIHQIFGANTDVGKTIITTALVRASASKQRTVQYLKPVSTGPLSDADDIFIKRYASDLQGNVLQTCLFRFRDPVSPHLAYNLERARNGDSSAARLKDGDLINAIRSHISEIACSSDQRMDLYLETAGGVHSPALTGTSQADFYRPLRLPTVLVGDSKLGGISTTISAYESLLMRGYTIDAVVLFKDDYYSNASYLLDYFGERSIFLTSLPLPPPMHSDPDENFTITKEYFADIQDEGYPEALVDHLDRTHMRRIEELHSMAGRASNKLWWPFVQHGLVKDEKGVTIIDSAYGDFFHTYNALPSETTPTPNLMENVFDGSASWWTQTFGHSHPSLALAAARAAGRYGHVMYPQAVHAPALNLAERLLEDGPGKGWACRAFYSDNGSTAMEVAIKMALRAYCKVHGKNMSVKEKEKLGVLGLRGSYHGDTIGVMDACEKASVYTCEWHSSRGFWLDAPSVAIRSGKTMVDVPESVSACFELAEDDFVFDSPATLYDVSGRSTSRLARCYEEYIKSCLRHLENQGSPRLAALVLEPLILGAGGMKFVDPLFQRVLVDIFRSTTVASPATGRWSGLPVIFDEVFVGLYRTGWESCAPILGVTPDIAVYAKMLTGGLLPLAVTLTSQHIFDSFLSESKADALLHGHSYTAHPVGCEVANTTLSMLREQASSTEWSEMKGAWCSPKTSNPRRQDTTMWSFWDPSFVNSLSHLQSIDNVMTLGTVLAIKFKGSAEGYQSHLAQSRLSSLSNNPDDELSDFAVHYRTLGDVAYFMSSLNTPLEVLRKLESKIISTLNNM</sequence>
<keyword evidence="3" id="KW-0808">Transferase</keyword>
<dbReference type="HAMAP" id="MF_00336">
    <property type="entry name" value="BioD"/>
    <property type="match status" value="1"/>
</dbReference>
<dbReference type="EMBL" id="KQ086077">
    <property type="protein sequence ID" value="KLO08803.1"/>
    <property type="molecule type" value="Genomic_DNA"/>
</dbReference>
<dbReference type="PROSITE" id="PS00600">
    <property type="entry name" value="AA_TRANSFER_CLASS_3"/>
    <property type="match status" value="1"/>
</dbReference>
<dbReference type="InterPro" id="IPR049704">
    <property type="entry name" value="Aminotrans_3_PPA_site"/>
</dbReference>
<dbReference type="Pfam" id="PF13500">
    <property type="entry name" value="AAA_26"/>
    <property type="match status" value="1"/>
</dbReference>
<dbReference type="InterPro" id="IPR005814">
    <property type="entry name" value="Aminotrans_3"/>
</dbReference>
<dbReference type="Proteomes" id="UP000053477">
    <property type="component" value="Unassembled WGS sequence"/>
</dbReference>
<dbReference type="STRING" id="27342.A0A0H2RH14"/>
<dbReference type="GO" id="GO:0004015">
    <property type="term" value="F:adenosylmethionine-8-amino-7-oxononanoate transaminase activity"/>
    <property type="evidence" value="ECO:0007669"/>
    <property type="project" value="TreeGrafter"/>
</dbReference>
<dbReference type="GO" id="GO:0000287">
    <property type="term" value="F:magnesium ion binding"/>
    <property type="evidence" value="ECO:0007669"/>
    <property type="project" value="InterPro"/>
</dbReference>
<dbReference type="InterPro" id="IPR004472">
    <property type="entry name" value="DTB_synth_BioD"/>
</dbReference>